<comment type="caution">
    <text evidence="2">The sequence shown here is derived from an EMBL/GenBank/DDBJ whole genome shotgun (WGS) entry which is preliminary data.</text>
</comment>
<gene>
    <name evidence="2" type="ORF">BKCO1_4000250</name>
</gene>
<organism evidence="2 3">
    <name type="scientific">Diplodia corticola</name>
    <dbReference type="NCBI Taxonomy" id="236234"/>
    <lineage>
        <taxon>Eukaryota</taxon>
        <taxon>Fungi</taxon>
        <taxon>Dikarya</taxon>
        <taxon>Ascomycota</taxon>
        <taxon>Pezizomycotina</taxon>
        <taxon>Dothideomycetes</taxon>
        <taxon>Dothideomycetes incertae sedis</taxon>
        <taxon>Botryosphaeriales</taxon>
        <taxon>Botryosphaeriaceae</taxon>
        <taxon>Diplodia</taxon>
    </lineage>
</organism>
<feature type="region of interest" description="Disordered" evidence="1">
    <location>
        <begin position="353"/>
        <end position="394"/>
    </location>
</feature>
<dbReference type="EMBL" id="MNUE01000004">
    <property type="protein sequence ID" value="OJD38598.1"/>
    <property type="molecule type" value="Genomic_DNA"/>
</dbReference>
<dbReference type="RefSeq" id="XP_020134209.1">
    <property type="nucleotide sequence ID" value="XM_020275683.1"/>
</dbReference>
<name>A0A1J9RAH2_9PEZI</name>
<sequence length="424" mass="47354">MDLFGTAKLLNGHQLLQRFQPSPRPIELPPLEESCDPDGDMRLTAPVRTPNLKQQKCFVVSSKAMRLACAPWRVMLAPDGPFLEAQKIGQKELSFPDDDAAPLTTLLHIAHLNFDKVPQNMTFRSLLSLAVLTDKYGATRLVRPWIKSWITDVSHLLLDPGYEEWLWIAWEFGQIASFQQLARKLVSDVRMTSGGRFALRMGRILDPLADDSYLPPDIIESILNVRQQVIEDLFEIYRGHIQRFKAPVCGNTFEILSARKKCDLWTFGSLTLPLHQAGLSLETPWTADTNWSIAELSQKLLSIKVVPFKHRFPPSPPPTTGENNGKSHSSLQAVHLLFTVRLQLVHKKGPSKKQALTHLTAPDQRDTCDQSDAMDGCDDPRLGGPQTIHDQANDLGLPTDFFSTTAAAGVCTPSASSIRKWTPI</sequence>
<accession>A0A1J9RAH2</accession>
<keyword evidence="3" id="KW-1185">Reference proteome</keyword>
<proteinExistence type="predicted"/>
<protein>
    <submittedName>
        <fullName evidence="2">Nuclear pore protein</fullName>
    </submittedName>
</protein>
<dbReference type="GeneID" id="31015944"/>
<dbReference type="Proteomes" id="UP000183809">
    <property type="component" value="Unassembled WGS sequence"/>
</dbReference>
<reference evidence="2 3" key="1">
    <citation type="submission" date="2016-10" db="EMBL/GenBank/DDBJ databases">
        <title>Proteomics and genomics reveal pathogen-plant mechanisms compatible with a hemibiotrophic lifestyle of Diplodia corticola.</title>
        <authorList>
            <person name="Fernandes I."/>
            <person name="De Jonge R."/>
            <person name="Van De Peer Y."/>
            <person name="Devreese B."/>
            <person name="Alves A."/>
            <person name="Esteves A.C."/>
        </authorList>
    </citation>
    <scope>NUCLEOTIDE SEQUENCE [LARGE SCALE GENOMIC DNA]</scope>
    <source>
        <strain evidence="2 3">CBS 112549</strain>
    </source>
</reference>
<evidence type="ECO:0000313" key="2">
    <source>
        <dbReference type="EMBL" id="OJD38598.1"/>
    </source>
</evidence>
<evidence type="ECO:0000256" key="1">
    <source>
        <dbReference type="SAM" id="MobiDB-lite"/>
    </source>
</evidence>
<dbReference type="AlphaFoldDB" id="A0A1J9RAH2"/>
<dbReference type="STRING" id="236234.A0A1J9RAH2"/>
<evidence type="ECO:0000313" key="3">
    <source>
        <dbReference type="Proteomes" id="UP000183809"/>
    </source>
</evidence>
<dbReference type="OrthoDB" id="3944762at2759"/>